<dbReference type="PIRSF" id="PIRSF001435">
    <property type="entry name" value="Nth"/>
    <property type="match status" value="1"/>
</dbReference>
<comment type="catalytic activity">
    <reaction evidence="12">
        <text>2'-deoxyribonucleotide-(2'-deoxyribose 5'-phosphate)-2'-deoxyribonucleotide-DNA = a 3'-end 2'-deoxyribonucleotide-(2,3-dehydro-2,3-deoxyribose 5'-phosphate)-DNA + a 5'-end 5'-phospho-2'-deoxyribonucleoside-DNA + H(+)</text>
        <dbReference type="Rhea" id="RHEA:66592"/>
        <dbReference type="Rhea" id="RHEA-COMP:13180"/>
        <dbReference type="Rhea" id="RHEA-COMP:16897"/>
        <dbReference type="Rhea" id="RHEA-COMP:17067"/>
        <dbReference type="ChEBI" id="CHEBI:15378"/>
        <dbReference type="ChEBI" id="CHEBI:136412"/>
        <dbReference type="ChEBI" id="CHEBI:157695"/>
        <dbReference type="ChEBI" id="CHEBI:167181"/>
        <dbReference type="EC" id="4.2.99.18"/>
    </reaction>
</comment>
<dbReference type="Pfam" id="PF00633">
    <property type="entry name" value="HHH"/>
    <property type="match status" value="1"/>
</dbReference>
<dbReference type="FunFam" id="1.10.340.30:FF:000001">
    <property type="entry name" value="Endonuclease III"/>
    <property type="match status" value="1"/>
</dbReference>
<dbReference type="InterPro" id="IPR023170">
    <property type="entry name" value="HhH_base_excis_C"/>
</dbReference>
<protein>
    <recommendedName>
        <fullName evidence="12">Endonuclease III</fullName>
        <ecNumber evidence="12">4.2.99.18</ecNumber>
    </recommendedName>
    <alternativeName>
        <fullName evidence="12">DNA-(apurinic or apyrimidinic site) lyase</fullName>
    </alternativeName>
</protein>
<keyword evidence="10 12" id="KW-0456">Lyase</keyword>
<keyword evidence="6 12" id="KW-0408">Iron</keyword>
<evidence type="ECO:0000313" key="14">
    <source>
        <dbReference type="EMBL" id="NDL67230.1"/>
    </source>
</evidence>
<dbReference type="InterPro" id="IPR003265">
    <property type="entry name" value="HhH-GPD_domain"/>
</dbReference>
<dbReference type="SUPFAM" id="SSF48150">
    <property type="entry name" value="DNA-glycosylase"/>
    <property type="match status" value="1"/>
</dbReference>
<keyword evidence="14" id="KW-0255">Endonuclease</keyword>
<dbReference type="Gene3D" id="1.10.340.30">
    <property type="entry name" value="Hypothetical protein, domain 2"/>
    <property type="match status" value="1"/>
</dbReference>
<evidence type="ECO:0000256" key="9">
    <source>
        <dbReference type="ARBA" id="ARBA00023204"/>
    </source>
</evidence>
<comment type="caution">
    <text evidence="14">The sequence shown here is derived from an EMBL/GenBank/DDBJ whole genome shotgun (WGS) entry which is preliminary data.</text>
</comment>
<evidence type="ECO:0000256" key="5">
    <source>
        <dbReference type="ARBA" id="ARBA00022801"/>
    </source>
</evidence>
<feature type="binding site" evidence="12">
    <location>
        <position position="192"/>
    </location>
    <ligand>
        <name>[4Fe-4S] cluster</name>
        <dbReference type="ChEBI" id="CHEBI:49883"/>
    </ligand>
</feature>
<dbReference type="InterPro" id="IPR003651">
    <property type="entry name" value="Endonuclease3_FeS-loop_motif"/>
</dbReference>
<dbReference type="NCBIfam" id="TIGR01083">
    <property type="entry name" value="nth"/>
    <property type="match status" value="1"/>
</dbReference>
<dbReference type="InterPro" id="IPR000445">
    <property type="entry name" value="HhH_motif"/>
</dbReference>
<sequence>MGGKKREERVGRILGQLDAHYGPDHICYLHYREPWQLLMATILSAQCTDDRVNMVTVDLFQKYPTLEALASAPQEDIEEAVRSTGFYKNKASHLKRASIQLLERHGGGLPSGIEELTSLDGVGRKTANVVRGHIYNIESIVVDTHVKRISNKLGFTQNQDPVKIEFDLMELLPRSHWLRYNTQIIAHGRSVCTARNPDCGSCFLLADCPWGLRERLEKIT</sequence>
<evidence type="ECO:0000256" key="2">
    <source>
        <dbReference type="ARBA" id="ARBA00022485"/>
    </source>
</evidence>
<evidence type="ECO:0000256" key="11">
    <source>
        <dbReference type="ARBA" id="ARBA00023295"/>
    </source>
</evidence>
<evidence type="ECO:0000256" key="1">
    <source>
        <dbReference type="ARBA" id="ARBA00008343"/>
    </source>
</evidence>
<accession>A0A7X5HV51</accession>
<dbReference type="GO" id="GO:0003677">
    <property type="term" value="F:DNA binding"/>
    <property type="evidence" value="ECO:0007669"/>
    <property type="project" value="UniProtKB-UniRule"/>
</dbReference>
<gene>
    <name evidence="12 14" type="primary">nth</name>
    <name evidence="14" type="ORF">GXN74_05670</name>
</gene>
<evidence type="ECO:0000313" key="15">
    <source>
        <dbReference type="Proteomes" id="UP000461585"/>
    </source>
</evidence>
<keyword evidence="8 12" id="KW-0238">DNA-binding</keyword>
<keyword evidence="7 12" id="KW-0411">Iron-sulfur</keyword>
<dbReference type="GO" id="GO:0006285">
    <property type="term" value="P:base-excision repair, AP site formation"/>
    <property type="evidence" value="ECO:0007669"/>
    <property type="project" value="TreeGrafter"/>
</dbReference>
<dbReference type="EC" id="4.2.99.18" evidence="12"/>
<organism evidence="14 15">
    <name type="scientific">Anaerotalea alkaliphila</name>
    <dbReference type="NCBI Taxonomy" id="2662126"/>
    <lineage>
        <taxon>Bacteria</taxon>
        <taxon>Bacillati</taxon>
        <taxon>Bacillota</taxon>
        <taxon>Clostridia</taxon>
        <taxon>Eubacteriales</taxon>
        <taxon>Anaerotalea</taxon>
    </lineage>
</organism>
<dbReference type="AlphaFoldDB" id="A0A7X5HV51"/>
<feature type="domain" description="HhH-GPD" evidence="13">
    <location>
        <begin position="43"/>
        <end position="190"/>
    </location>
</feature>
<dbReference type="PANTHER" id="PTHR10359">
    <property type="entry name" value="A/G-SPECIFIC ADENINE GLYCOSYLASE/ENDONUCLEASE III"/>
    <property type="match status" value="1"/>
</dbReference>
<keyword evidence="5 12" id="KW-0378">Hydrolase</keyword>
<comment type="similarity">
    <text evidence="1 12">Belongs to the Nth/MutY family.</text>
</comment>
<keyword evidence="2 12" id="KW-0004">4Fe-4S</keyword>
<feature type="binding site" evidence="12">
    <location>
        <position position="202"/>
    </location>
    <ligand>
        <name>[4Fe-4S] cluster</name>
        <dbReference type="ChEBI" id="CHEBI:49883"/>
    </ligand>
</feature>
<dbReference type="HAMAP" id="MF_00942">
    <property type="entry name" value="Nth"/>
    <property type="match status" value="1"/>
</dbReference>
<dbReference type="RefSeq" id="WP_162369953.1">
    <property type="nucleotide sequence ID" value="NZ_JAAEEH010000011.1"/>
</dbReference>
<dbReference type="Pfam" id="PF10576">
    <property type="entry name" value="EndIII_4Fe-2S"/>
    <property type="match status" value="1"/>
</dbReference>
<comment type="cofactor">
    <cofactor evidence="12">
        <name>[4Fe-4S] cluster</name>
        <dbReference type="ChEBI" id="CHEBI:49883"/>
    </cofactor>
    <text evidence="12">Binds 1 [4Fe-4S] cluster.</text>
</comment>
<keyword evidence="3 12" id="KW-0479">Metal-binding</keyword>
<reference evidence="14 15" key="1">
    <citation type="submission" date="2020-01" db="EMBL/GenBank/DDBJ databases">
        <title>Anaeroalcalibacter tamaniensis gen. nov., sp. nov., moderately halophilic strictly anaerobic fermenter bacterium from mud volcano of Taman peninsula.</title>
        <authorList>
            <person name="Frolova A."/>
            <person name="Merkel A.Y."/>
            <person name="Slobodkin A.I."/>
        </authorList>
    </citation>
    <scope>NUCLEOTIDE SEQUENCE [LARGE SCALE GENOMIC DNA]</scope>
    <source>
        <strain evidence="14 15">F-3ap</strain>
    </source>
</reference>
<evidence type="ECO:0000259" key="13">
    <source>
        <dbReference type="SMART" id="SM00478"/>
    </source>
</evidence>
<dbReference type="GO" id="GO:0051539">
    <property type="term" value="F:4 iron, 4 sulfur cluster binding"/>
    <property type="evidence" value="ECO:0007669"/>
    <property type="project" value="UniProtKB-UniRule"/>
</dbReference>
<evidence type="ECO:0000256" key="12">
    <source>
        <dbReference type="HAMAP-Rule" id="MF_00942"/>
    </source>
</evidence>
<dbReference type="Proteomes" id="UP000461585">
    <property type="component" value="Unassembled WGS sequence"/>
</dbReference>
<dbReference type="Pfam" id="PF00730">
    <property type="entry name" value="HhH-GPD"/>
    <property type="match status" value="1"/>
</dbReference>
<name>A0A7X5HV51_9FIRM</name>
<feature type="binding site" evidence="12">
    <location>
        <position position="208"/>
    </location>
    <ligand>
        <name>[4Fe-4S] cluster</name>
        <dbReference type="ChEBI" id="CHEBI:49883"/>
    </ligand>
</feature>
<feature type="binding site" evidence="12">
    <location>
        <position position="199"/>
    </location>
    <ligand>
        <name>[4Fe-4S] cluster</name>
        <dbReference type="ChEBI" id="CHEBI:49883"/>
    </ligand>
</feature>
<dbReference type="PANTHER" id="PTHR10359:SF18">
    <property type="entry name" value="ENDONUCLEASE III"/>
    <property type="match status" value="1"/>
</dbReference>
<dbReference type="InterPro" id="IPR005759">
    <property type="entry name" value="Nth"/>
</dbReference>
<evidence type="ECO:0000256" key="8">
    <source>
        <dbReference type="ARBA" id="ARBA00023125"/>
    </source>
</evidence>
<dbReference type="GO" id="GO:0019104">
    <property type="term" value="F:DNA N-glycosylase activity"/>
    <property type="evidence" value="ECO:0007669"/>
    <property type="project" value="UniProtKB-UniRule"/>
</dbReference>
<dbReference type="SMART" id="SM00525">
    <property type="entry name" value="FES"/>
    <property type="match status" value="1"/>
</dbReference>
<keyword evidence="14" id="KW-0540">Nuclease</keyword>
<dbReference type="GO" id="GO:0140078">
    <property type="term" value="F:class I DNA-(apurinic or apyrimidinic site) endonuclease activity"/>
    <property type="evidence" value="ECO:0007669"/>
    <property type="project" value="UniProtKB-EC"/>
</dbReference>
<evidence type="ECO:0000256" key="6">
    <source>
        <dbReference type="ARBA" id="ARBA00023004"/>
    </source>
</evidence>
<evidence type="ECO:0000256" key="4">
    <source>
        <dbReference type="ARBA" id="ARBA00022763"/>
    </source>
</evidence>
<dbReference type="Gene3D" id="1.10.1670.10">
    <property type="entry name" value="Helix-hairpin-Helix base-excision DNA repair enzymes (C-terminal)"/>
    <property type="match status" value="1"/>
</dbReference>
<dbReference type="CDD" id="cd00056">
    <property type="entry name" value="ENDO3c"/>
    <property type="match status" value="1"/>
</dbReference>
<dbReference type="SMART" id="SM00478">
    <property type="entry name" value="ENDO3c"/>
    <property type="match status" value="1"/>
</dbReference>
<proteinExistence type="inferred from homology"/>
<keyword evidence="11 12" id="KW-0326">Glycosidase</keyword>
<evidence type="ECO:0000256" key="7">
    <source>
        <dbReference type="ARBA" id="ARBA00023014"/>
    </source>
</evidence>
<keyword evidence="9 12" id="KW-0234">DNA repair</keyword>
<evidence type="ECO:0000256" key="10">
    <source>
        <dbReference type="ARBA" id="ARBA00023239"/>
    </source>
</evidence>
<comment type="function">
    <text evidence="12">DNA repair enzyme that has both DNA N-glycosylase activity and AP-lyase activity. The DNA N-glycosylase activity releases various damaged pyrimidines from DNA by cleaving the N-glycosidic bond, leaving an AP (apurinic/apyrimidinic) site. The AP-lyase activity cleaves the phosphodiester bond 3' to the AP site by a beta-elimination, leaving a 3'-terminal unsaturated sugar and a product with a terminal 5'-phosphate.</text>
</comment>
<dbReference type="EMBL" id="JAAEEH010000011">
    <property type="protein sequence ID" value="NDL67230.1"/>
    <property type="molecule type" value="Genomic_DNA"/>
</dbReference>
<dbReference type="FunFam" id="1.10.1670.10:FF:000001">
    <property type="entry name" value="Endonuclease III"/>
    <property type="match status" value="1"/>
</dbReference>
<keyword evidence="4 12" id="KW-0227">DNA damage</keyword>
<evidence type="ECO:0000256" key="3">
    <source>
        <dbReference type="ARBA" id="ARBA00022723"/>
    </source>
</evidence>
<keyword evidence="15" id="KW-1185">Reference proteome</keyword>
<dbReference type="GO" id="GO:0046872">
    <property type="term" value="F:metal ion binding"/>
    <property type="evidence" value="ECO:0007669"/>
    <property type="project" value="UniProtKB-KW"/>
</dbReference>
<dbReference type="InterPro" id="IPR011257">
    <property type="entry name" value="DNA_glycosylase"/>
</dbReference>